<keyword evidence="4 6" id="KW-0067">ATP-binding</keyword>
<keyword evidence="11" id="KW-1185">Reference proteome</keyword>
<dbReference type="Ensembl" id="ENSSBOT00000024084.1">
    <property type="protein sequence ID" value="ENSSBOP00000007329.1"/>
    <property type="gene ID" value="ENSSBOG00000020597.1"/>
</dbReference>
<sequence>MTASGQVEMAAAMVTSGAGRCQLSKIGASRHPPPARLRVAVRLWPFVDSTAGTSNPPCVWSMDSFSLEIANWRNHRRLKYQFDAFCGERSAQQDIYTGQHLLEGQNASVLAYGPTGAGKTHTMLGSPEQPGVIPQALMDLLQLTREEGTEGATRLNQCSSCSHAVLLIQRERLVPFRQQEGKLYLTDLAGSEDNRRTGNKGLRLKESGAINTSLFVLGKVVDALNQGLPRSKLTRLLQDSLGGSAHSILIANITPERRFYLDTVSVLNFAARSKEMINRPFTNESLQPPVLAPVRLSQKELLGPPEAKRAQDPEEEEIGSPEPMAAPDSASQKLSPLQNLDRLLASQGSQRAPLLSTPKRERMVLMKTVEEKDLEIEGLKMKQKELEAKTLAQKAEDSKEKEDHYPTMLLPLSHRTVTVAKLLKKAVVMPLQLIQEQAASPNAKIHILKNKGRKRKLESLHASDPEKAEDCCLLAHARKKILDLPNEGSARNFCSLQRIDLKKAQLIVGWWERHGPFSQVEDLERMEGITGKQMESFLTANILGLTASQRCDPS</sequence>
<dbReference type="GO" id="GO:0005871">
    <property type="term" value="C:kinesin complex"/>
    <property type="evidence" value="ECO:0007669"/>
    <property type="project" value="TreeGrafter"/>
</dbReference>
<dbReference type="GeneTree" id="ENSGT00940000159632"/>
<evidence type="ECO:0000256" key="6">
    <source>
        <dbReference type="PROSITE-ProRule" id="PRU00283"/>
    </source>
</evidence>
<dbReference type="GO" id="GO:0008017">
    <property type="term" value="F:microtubule binding"/>
    <property type="evidence" value="ECO:0007669"/>
    <property type="project" value="InterPro"/>
</dbReference>
<comment type="caution">
    <text evidence="6">Lacks conserved residue(s) required for the propagation of feature annotation.</text>
</comment>
<feature type="coiled-coil region" evidence="7">
    <location>
        <begin position="369"/>
        <end position="401"/>
    </location>
</feature>
<evidence type="ECO:0000256" key="1">
    <source>
        <dbReference type="ARBA" id="ARBA00004245"/>
    </source>
</evidence>
<dbReference type="Gene3D" id="3.40.850.10">
    <property type="entry name" value="Kinesin motor domain"/>
    <property type="match status" value="2"/>
</dbReference>
<comment type="subcellular location">
    <subcellularLocation>
        <location evidence="1">Cytoplasm</location>
        <location evidence="1">Cytoskeleton</location>
    </subcellularLocation>
</comment>
<keyword evidence="5" id="KW-0206">Cytoskeleton</keyword>
<evidence type="ECO:0000256" key="7">
    <source>
        <dbReference type="SAM" id="Coils"/>
    </source>
</evidence>
<organism evidence="10 11">
    <name type="scientific">Saimiri boliviensis boliviensis</name>
    <name type="common">Bolivian squirrel monkey</name>
    <dbReference type="NCBI Taxonomy" id="39432"/>
    <lineage>
        <taxon>Eukaryota</taxon>
        <taxon>Metazoa</taxon>
        <taxon>Chordata</taxon>
        <taxon>Craniata</taxon>
        <taxon>Vertebrata</taxon>
        <taxon>Euteleostomi</taxon>
        <taxon>Mammalia</taxon>
        <taxon>Eutheria</taxon>
        <taxon>Euarchontoglires</taxon>
        <taxon>Primates</taxon>
        <taxon>Haplorrhini</taxon>
        <taxon>Platyrrhini</taxon>
        <taxon>Cebidae</taxon>
        <taxon>Saimiriinae</taxon>
        <taxon>Saimiri</taxon>
    </lineage>
</organism>
<dbReference type="Gene3D" id="1.10.150.280">
    <property type="entry name" value="AF1531-like domain"/>
    <property type="match status" value="1"/>
</dbReference>
<evidence type="ECO:0000256" key="2">
    <source>
        <dbReference type="ARBA" id="ARBA00022490"/>
    </source>
</evidence>
<keyword evidence="7" id="KW-0175">Coiled coil</keyword>
<comment type="similarity">
    <text evidence="6">Belongs to the TRAFAC class myosin-kinesin ATPase superfamily. Kinesin family.</text>
</comment>
<dbReference type="InterPro" id="IPR010994">
    <property type="entry name" value="RuvA_2-like"/>
</dbReference>
<dbReference type="GO" id="GO:0005524">
    <property type="term" value="F:ATP binding"/>
    <property type="evidence" value="ECO:0007669"/>
    <property type="project" value="UniProtKB-UniRule"/>
</dbReference>
<dbReference type="InterPro" id="IPR027417">
    <property type="entry name" value="P-loop_NTPase"/>
</dbReference>
<dbReference type="GO" id="GO:0008574">
    <property type="term" value="F:plus-end-directed microtubule motor activity"/>
    <property type="evidence" value="ECO:0007669"/>
    <property type="project" value="TreeGrafter"/>
</dbReference>
<evidence type="ECO:0000256" key="8">
    <source>
        <dbReference type="SAM" id="MobiDB-lite"/>
    </source>
</evidence>
<dbReference type="FunFam" id="1.10.150.280:FF:000002">
    <property type="entry name" value="Kinesin-like protein"/>
    <property type="match status" value="1"/>
</dbReference>
<feature type="domain" description="Kinesin motor" evidence="9">
    <location>
        <begin position="36"/>
        <end position="133"/>
    </location>
</feature>
<keyword evidence="3 6" id="KW-0547">Nucleotide-binding</keyword>
<dbReference type="PANTHER" id="PTHR24115:SF1000">
    <property type="entry name" value="KINESIN-LIKE PROTEIN KIF22"/>
    <property type="match status" value="1"/>
</dbReference>
<dbReference type="PROSITE" id="PS50067">
    <property type="entry name" value="KINESIN_MOTOR_2"/>
    <property type="match status" value="2"/>
</dbReference>
<feature type="region of interest" description="Disordered" evidence="8">
    <location>
        <begin position="302"/>
        <end position="333"/>
    </location>
</feature>
<keyword evidence="2" id="KW-0963">Cytoplasm</keyword>
<protein>
    <recommendedName>
        <fullName evidence="9">Kinesin motor domain-containing protein</fullName>
    </recommendedName>
</protein>
<dbReference type="GO" id="GO:0016887">
    <property type="term" value="F:ATP hydrolysis activity"/>
    <property type="evidence" value="ECO:0007669"/>
    <property type="project" value="TreeGrafter"/>
</dbReference>
<dbReference type="Proteomes" id="UP000233220">
    <property type="component" value="Unplaced"/>
</dbReference>
<feature type="binding site" evidence="6">
    <location>
        <begin position="113"/>
        <end position="120"/>
    </location>
    <ligand>
        <name>ATP</name>
        <dbReference type="ChEBI" id="CHEBI:30616"/>
    </ligand>
</feature>
<dbReference type="SUPFAM" id="SSF47781">
    <property type="entry name" value="RuvA domain 2-like"/>
    <property type="match status" value="1"/>
</dbReference>
<accession>A0A2K6SIZ8</accession>
<dbReference type="AlphaFoldDB" id="A0A2K6SIZ8"/>
<reference evidence="10" key="2">
    <citation type="submission" date="2025-09" db="UniProtKB">
        <authorList>
            <consortium name="Ensembl"/>
        </authorList>
    </citation>
    <scope>IDENTIFICATION</scope>
</reference>
<name>A0A2K6SIZ8_SAIBB</name>
<dbReference type="SUPFAM" id="SSF52540">
    <property type="entry name" value="P-loop containing nucleoside triphosphate hydrolases"/>
    <property type="match status" value="1"/>
</dbReference>
<evidence type="ECO:0000313" key="10">
    <source>
        <dbReference type="Ensembl" id="ENSSBOP00000007329.1"/>
    </source>
</evidence>
<dbReference type="SMART" id="SM00129">
    <property type="entry name" value="KISc"/>
    <property type="match status" value="1"/>
</dbReference>
<evidence type="ECO:0000256" key="4">
    <source>
        <dbReference type="ARBA" id="ARBA00022840"/>
    </source>
</evidence>
<dbReference type="InterPro" id="IPR001752">
    <property type="entry name" value="Kinesin_motor_dom"/>
</dbReference>
<dbReference type="GO" id="GO:0005874">
    <property type="term" value="C:microtubule"/>
    <property type="evidence" value="ECO:0007669"/>
    <property type="project" value="TreeGrafter"/>
</dbReference>
<keyword evidence="6" id="KW-0505">Motor protein</keyword>
<evidence type="ECO:0000256" key="5">
    <source>
        <dbReference type="ARBA" id="ARBA00023212"/>
    </source>
</evidence>
<dbReference type="OMA" id="ANWRNHR"/>
<dbReference type="InterPro" id="IPR036961">
    <property type="entry name" value="Kinesin_motor_dom_sf"/>
</dbReference>
<evidence type="ECO:0000313" key="11">
    <source>
        <dbReference type="Proteomes" id="UP000233220"/>
    </source>
</evidence>
<proteinExistence type="inferred from homology"/>
<dbReference type="InterPro" id="IPR027640">
    <property type="entry name" value="Kinesin-like_fam"/>
</dbReference>
<evidence type="ECO:0000259" key="9">
    <source>
        <dbReference type="PROSITE" id="PS50067"/>
    </source>
</evidence>
<dbReference type="STRING" id="39432.ENSSBOP00000007329"/>
<feature type="domain" description="Kinesin motor" evidence="9">
    <location>
        <begin position="134"/>
        <end position="276"/>
    </location>
</feature>
<dbReference type="Pfam" id="PF00225">
    <property type="entry name" value="Kinesin"/>
    <property type="match status" value="1"/>
</dbReference>
<dbReference type="PANTHER" id="PTHR24115">
    <property type="entry name" value="KINESIN-RELATED"/>
    <property type="match status" value="1"/>
</dbReference>
<dbReference type="PRINTS" id="PR00380">
    <property type="entry name" value="KINESINHEAVY"/>
</dbReference>
<reference evidence="10" key="1">
    <citation type="submission" date="2025-08" db="UniProtKB">
        <authorList>
            <consortium name="Ensembl"/>
        </authorList>
    </citation>
    <scope>IDENTIFICATION</scope>
</reference>
<evidence type="ECO:0000256" key="3">
    <source>
        <dbReference type="ARBA" id="ARBA00022741"/>
    </source>
</evidence>
<dbReference type="GO" id="GO:0007018">
    <property type="term" value="P:microtubule-based movement"/>
    <property type="evidence" value="ECO:0007669"/>
    <property type="project" value="InterPro"/>
</dbReference>